<dbReference type="Gene3D" id="3.40.50.1460">
    <property type="match status" value="1"/>
</dbReference>
<name>A0A101JN63_9ACTN</name>
<proteinExistence type="predicted"/>
<dbReference type="AlphaFoldDB" id="A0A101JN63"/>
<sequence>MTNPLHFALIVGINRYPGLNNRDITSPSSNAAAFQEWLCQESGGGLPPGNVHTVQVSTPADDSGDPARALPNQAAIDTGLELLQQRAEKATRGNETRWATTRLYLFWTGHGILPSHPGTGDRPLAALLTADTREITPGAHVDMGGYLGYLTQRAAFREVVAFADCCRKLLDVAPRGPSLRPPAGPRRTVVTLAGYAADADDPAFARIYDTDEHQARGVFTAALLDVLSDWAGIRAAAPGVNAVNLFNDQMPRRMADQLHQRRQDPVFYSNNVADVTFGSGHEPPVCTVRLRLPPDAQDVVLVDSGYSPLAEWRHAPATVDLKLRRGLYQLTVGGSGHGLRNDGLFAVSGGECVVAF</sequence>
<protein>
    <recommendedName>
        <fullName evidence="3">Caspase family p20 domain-containing protein</fullName>
    </recommendedName>
</protein>
<dbReference type="EMBL" id="LLZH01000279">
    <property type="protein sequence ID" value="KUL29436.1"/>
    <property type="molecule type" value="Genomic_DNA"/>
</dbReference>
<organism evidence="1 2">
    <name type="scientific">Actinoplanes awajinensis subsp. mycoplanecinus</name>
    <dbReference type="NCBI Taxonomy" id="135947"/>
    <lineage>
        <taxon>Bacteria</taxon>
        <taxon>Bacillati</taxon>
        <taxon>Actinomycetota</taxon>
        <taxon>Actinomycetes</taxon>
        <taxon>Micromonosporales</taxon>
        <taxon>Micromonosporaceae</taxon>
        <taxon>Actinoplanes</taxon>
    </lineage>
</organism>
<dbReference type="RefSeq" id="WP_067697371.1">
    <property type="nucleotide sequence ID" value="NZ_LLZH01000279.1"/>
</dbReference>
<reference evidence="1 2" key="1">
    <citation type="submission" date="2015-10" db="EMBL/GenBank/DDBJ databases">
        <authorList>
            <person name="Gilbert D.G."/>
        </authorList>
    </citation>
    <scope>NUCLEOTIDE SEQUENCE [LARGE SCALE GENOMIC DNA]</scope>
    <source>
        <strain evidence="1 2">NRRL B-16712</strain>
    </source>
</reference>
<comment type="caution">
    <text evidence="1">The sequence shown here is derived from an EMBL/GenBank/DDBJ whole genome shotgun (WGS) entry which is preliminary data.</text>
</comment>
<evidence type="ECO:0008006" key="3">
    <source>
        <dbReference type="Google" id="ProtNLM"/>
    </source>
</evidence>
<evidence type="ECO:0000313" key="1">
    <source>
        <dbReference type="EMBL" id="KUL29436.1"/>
    </source>
</evidence>
<evidence type="ECO:0000313" key="2">
    <source>
        <dbReference type="Proteomes" id="UP000053244"/>
    </source>
</evidence>
<accession>A0A101JN63</accession>
<keyword evidence="2" id="KW-1185">Reference proteome</keyword>
<gene>
    <name evidence="1" type="ORF">ADL15_27860</name>
</gene>
<dbReference type="OrthoDB" id="8447555at2"/>
<dbReference type="Proteomes" id="UP000053244">
    <property type="component" value="Unassembled WGS sequence"/>
</dbReference>